<dbReference type="PANTHER" id="PTHR34590:SF12">
    <property type="entry name" value="CARBOHYDRATE-BINDING PROTEIN OF THE ER PROTEIN"/>
    <property type="match status" value="1"/>
</dbReference>
<dbReference type="InterPro" id="IPR045272">
    <property type="entry name" value="ANXUR1/2-like"/>
</dbReference>
<keyword evidence="3" id="KW-1185">Reference proteome</keyword>
<keyword evidence="1" id="KW-0472">Membrane</keyword>
<dbReference type="GO" id="GO:0004714">
    <property type="term" value="F:transmembrane receptor protein tyrosine kinase activity"/>
    <property type="evidence" value="ECO:0007669"/>
    <property type="project" value="InterPro"/>
</dbReference>
<gene>
    <name evidence="2" type="ORF">GH714_032415</name>
</gene>
<comment type="caution">
    <text evidence="2">The sequence shown here is derived from an EMBL/GenBank/DDBJ whole genome shotgun (WGS) entry which is preliminary data.</text>
</comment>
<accession>A0A6A6KML5</accession>
<evidence type="ECO:0000313" key="2">
    <source>
        <dbReference type="EMBL" id="KAF2289253.1"/>
    </source>
</evidence>
<dbReference type="PANTHER" id="PTHR34590">
    <property type="entry name" value="OS03G0124300 PROTEIN-RELATED"/>
    <property type="match status" value="1"/>
</dbReference>
<sequence length="190" mass="21018">MEVLILPLDFFKDDYVIPVPPLGTSNGSFHGLLSNALHTLYRIDVGQNVNGSDPFWRNWVGDGVFDSQIFGSTLAAPVFQDFVVQSDDSGYIRFSIGPNNDSGWKIAFLNGLEIMEFVTNTSMKLDQLEPEHPSGKHLDLVIGFSVGGVVLISILIILFLFAVRRRKAKSVQAMFLKDEALLGEERLTVG</sequence>
<protein>
    <submittedName>
        <fullName evidence="2">Uncharacterized protein</fullName>
    </submittedName>
</protein>
<keyword evidence="1" id="KW-1133">Transmembrane helix</keyword>
<keyword evidence="1" id="KW-0812">Transmembrane</keyword>
<evidence type="ECO:0000313" key="3">
    <source>
        <dbReference type="Proteomes" id="UP000467840"/>
    </source>
</evidence>
<dbReference type="AlphaFoldDB" id="A0A6A6KML5"/>
<proteinExistence type="predicted"/>
<feature type="transmembrane region" description="Helical" evidence="1">
    <location>
        <begin position="140"/>
        <end position="163"/>
    </location>
</feature>
<evidence type="ECO:0000256" key="1">
    <source>
        <dbReference type="SAM" id="Phobius"/>
    </source>
</evidence>
<reference evidence="2 3" key="1">
    <citation type="journal article" date="2020" name="Mol. Plant">
        <title>The Chromosome-Based Rubber Tree Genome Provides New Insights into Spurge Genome Evolution and Rubber Biosynthesis.</title>
        <authorList>
            <person name="Liu J."/>
            <person name="Shi C."/>
            <person name="Shi C.C."/>
            <person name="Li W."/>
            <person name="Zhang Q.J."/>
            <person name="Zhang Y."/>
            <person name="Li K."/>
            <person name="Lu H.F."/>
            <person name="Shi C."/>
            <person name="Zhu S.T."/>
            <person name="Xiao Z.Y."/>
            <person name="Nan H."/>
            <person name="Yue Y."/>
            <person name="Zhu X.G."/>
            <person name="Wu Y."/>
            <person name="Hong X.N."/>
            <person name="Fan G.Y."/>
            <person name="Tong Y."/>
            <person name="Zhang D."/>
            <person name="Mao C.L."/>
            <person name="Liu Y.L."/>
            <person name="Hao S.J."/>
            <person name="Liu W.Q."/>
            <person name="Lv M.Q."/>
            <person name="Zhang H.B."/>
            <person name="Liu Y."/>
            <person name="Hu-Tang G.R."/>
            <person name="Wang J.P."/>
            <person name="Wang J.H."/>
            <person name="Sun Y.H."/>
            <person name="Ni S.B."/>
            <person name="Chen W.B."/>
            <person name="Zhang X.C."/>
            <person name="Jiao Y.N."/>
            <person name="Eichler E.E."/>
            <person name="Li G.H."/>
            <person name="Liu X."/>
            <person name="Gao L.Z."/>
        </authorList>
    </citation>
    <scope>NUCLEOTIDE SEQUENCE [LARGE SCALE GENOMIC DNA]</scope>
    <source>
        <strain evidence="3">cv. GT1</strain>
        <tissue evidence="2">Leaf</tissue>
    </source>
</reference>
<dbReference type="EMBL" id="JAAGAX010000016">
    <property type="protein sequence ID" value="KAF2289253.1"/>
    <property type="molecule type" value="Genomic_DNA"/>
</dbReference>
<dbReference type="Proteomes" id="UP000467840">
    <property type="component" value="Chromosome 8"/>
</dbReference>
<organism evidence="2 3">
    <name type="scientific">Hevea brasiliensis</name>
    <name type="common">Para rubber tree</name>
    <name type="synonym">Siphonia brasiliensis</name>
    <dbReference type="NCBI Taxonomy" id="3981"/>
    <lineage>
        <taxon>Eukaryota</taxon>
        <taxon>Viridiplantae</taxon>
        <taxon>Streptophyta</taxon>
        <taxon>Embryophyta</taxon>
        <taxon>Tracheophyta</taxon>
        <taxon>Spermatophyta</taxon>
        <taxon>Magnoliopsida</taxon>
        <taxon>eudicotyledons</taxon>
        <taxon>Gunneridae</taxon>
        <taxon>Pentapetalae</taxon>
        <taxon>rosids</taxon>
        <taxon>fabids</taxon>
        <taxon>Malpighiales</taxon>
        <taxon>Euphorbiaceae</taxon>
        <taxon>Crotonoideae</taxon>
        <taxon>Micrandreae</taxon>
        <taxon>Hevea</taxon>
    </lineage>
</organism>
<name>A0A6A6KML5_HEVBR</name>